<evidence type="ECO:0000313" key="1">
    <source>
        <dbReference type="EMBL" id="MPC75260.1"/>
    </source>
</evidence>
<dbReference type="EMBL" id="VSRR010040711">
    <property type="protein sequence ID" value="MPC75260.1"/>
    <property type="molecule type" value="Genomic_DNA"/>
</dbReference>
<accession>A0A5B7HS38</accession>
<sequence length="70" mass="7523">MSVHTWSCTPGLQSGFIKSKRRVDAMCQPQRQLPSDSGWEWTCATTADTAASSPAPIWLASVVRSSLAGL</sequence>
<evidence type="ECO:0000313" key="2">
    <source>
        <dbReference type="Proteomes" id="UP000324222"/>
    </source>
</evidence>
<dbReference type="Proteomes" id="UP000324222">
    <property type="component" value="Unassembled WGS sequence"/>
</dbReference>
<gene>
    <name evidence="1" type="ORF">E2C01_069645</name>
</gene>
<keyword evidence="2" id="KW-1185">Reference proteome</keyword>
<name>A0A5B7HS38_PORTR</name>
<dbReference type="AlphaFoldDB" id="A0A5B7HS38"/>
<comment type="caution">
    <text evidence="1">The sequence shown here is derived from an EMBL/GenBank/DDBJ whole genome shotgun (WGS) entry which is preliminary data.</text>
</comment>
<protein>
    <submittedName>
        <fullName evidence="1">Uncharacterized protein</fullName>
    </submittedName>
</protein>
<reference evidence="1 2" key="1">
    <citation type="submission" date="2019-05" db="EMBL/GenBank/DDBJ databases">
        <title>Another draft genome of Portunus trituberculatus and its Hox gene families provides insights of decapod evolution.</title>
        <authorList>
            <person name="Jeong J.-H."/>
            <person name="Song I."/>
            <person name="Kim S."/>
            <person name="Choi T."/>
            <person name="Kim D."/>
            <person name="Ryu S."/>
            <person name="Kim W."/>
        </authorList>
    </citation>
    <scope>NUCLEOTIDE SEQUENCE [LARGE SCALE GENOMIC DNA]</scope>
    <source>
        <tissue evidence="1">Muscle</tissue>
    </source>
</reference>
<organism evidence="1 2">
    <name type="scientific">Portunus trituberculatus</name>
    <name type="common">Swimming crab</name>
    <name type="synonym">Neptunus trituberculatus</name>
    <dbReference type="NCBI Taxonomy" id="210409"/>
    <lineage>
        <taxon>Eukaryota</taxon>
        <taxon>Metazoa</taxon>
        <taxon>Ecdysozoa</taxon>
        <taxon>Arthropoda</taxon>
        <taxon>Crustacea</taxon>
        <taxon>Multicrustacea</taxon>
        <taxon>Malacostraca</taxon>
        <taxon>Eumalacostraca</taxon>
        <taxon>Eucarida</taxon>
        <taxon>Decapoda</taxon>
        <taxon>Pleocyemata</taxon>
        <taxon>Brachyura</taxon>
        <taxon>Eubrachyura</taxon>
        <taxon>Portunoidea</taxon>
        <taxon>Portunidae</taxon>
        <taxon>Portuninae</taxon>
        <taxon>Portunus</taxon>
    </lineage>
</organism>
<proteinExistence type="predicted"/>